<feature type="signal peptide" evidence="3">
    <location>
        <begin position="1"/>
        <end position="23"/>
    </location>
</feature>
<keyword evidence="2" id="KW-1133">Transmembrane helix</keyword>
<keyword evidence="5" id="KW-1185">Reference proteome</keyword>
<keyword evidence="2" id="KW-0472">Membrane</keyword>
<evidence type="ECO:0000256" key="2">
    <source>
        <dbReference type="SAM" id="Phobius"/>
    </source>
</evidence>
<comment type="caution">
    <text evidence="4">The sequence shown here is derived from an EMBL/GenBank/DDBJ whole genome shotgun (WGS) entry which is preliminary data.</text>
</comment>
<dbReference type="AlphaFoldDB" id="A0A929BCM4"/>
<keyword evidence="2" id="KW-0812">Transmembrane</keyword>
<gene>
    <name evidence="4" type="ORF">IQ251_12015</name>
</gene>
<evidence type="ECO:0000313" key="4">
    <source>
        <dbReference type="EMBL" id="MBE9375168.1"/>
    </source>
</evidence>
<dbReference type="Proteomes" id="UP000598360">
    <property type="component" value="Unassembled WGS sequence"/>
</dbReference>
<accession>A0A929BCM4</accession>
<evidence type="ECO:0000256" key="3">
    <source>
        <dbReference type="SAM" id="SignalP"/>
    </source>
</evidence>
<protein>
    <recommendedName>
        <fullName evidence="6">LPXTG cell wall anchor domain-containing protein</fullName>
    </recommendedName>
</protein>
<evidence type="ECO:0000256" key="1">
    <source>
        <dbReference type="SAM" id="MobiDB-lite"/>
    </source>
</evidence>
<feature type="transmembrane region" description="Helical" evidence="2">
    <location>
        <begin position="76"/>
        <end position="93"/>
    </location>
</feature>
<evidence type="ECO:0008006" key="6">
    <source>
        <dbReference type="Google" id="ProtNLM"/>
    </source>
</evidence>
<sequence>MSRSAVAGLATGLLLLIAPPGWADSADAPAAAPGDRVAAASAPPAGSAPVGIDGFPRAQESQQPADQQGPTDRQRFTFGIAGIVLIGAVLLSRKARKKPVLFMEWKKK</sequence>
<feature type="compositionally biased region" description="Low complexity" evidence="1">
    <location>
        <begin position="27"/>
        <end position="51"/>
    </location>
</feature>
<dbReference type="EMBL" id="JADEYC010000018">
    <property type="protein sequence ID" value="MBE9375168.1"/>
    <property type="molecule type" value="Genomic_DNA"/>
</dbReference>
<feature type="compositionally biased region" description="Polar residues" evidence="1">
    <location>
        <begin position="59"/>
        <end position="71"/>
    </location>
</feature>
<reference evidence="4" key="1">
    <citation type="submission" date="2020-10" db="EMBL/GenBank/DDBJ databases">
        <title>Diversity and distribution of actinomycetes associated with coral in the coast of Hainan.</title>
        <authorList>
            <person name="Li F."/>
        </authorList>
    </citation>
    <scope>NUCLEOTIDE SEQUENCE</scope>
    <source>
        <strain evidence="4">HNM0983</strain>
    </source>
</reference>
<keyword evidence="3" id="KW-0732">Signal</keyword>
<proteinExistence type="predicted"/>
<evidence type="ECO:0000313" key="5">
    <source>
        <dbReference type="Proteomes" id="UP000598360"/>
    </source>
</evidence>
<feature type="chain" id="PRO_5038024335" description="LPXTG cell wall anchor domain-containing protein" evidence="3">
    <location>
        <begin position="24"/>
        <end position="108"/>
    </location>
</feature>
<dbReference type="RefSeq" id="WP_193928596.1">
    <property type="nucleotide sequence ID" value="NZ_JADEYC010000018.1"/>
</dbReference>
<feature type="region of interest" description="Disordered" evidence="1">
    <location>
        <begin position="27"/>
        <end position="73"/>
    </location>
</feature>
<organism evidence="4 5">
    <name type="scientific">Saccharopolyspora montiporae</name>
    <dbReference type="NCBI Taxonomy" id="2781240"/>
    <lineage>
        <taxon>Bacteria</taxon>
        <taxon>Bacillati</taxon>
        <taxon>Actinomycetota</taxon>
        <taxon>Actinomycetes</taxon>
        <taxon>Pseudonocardiales</taxon>
        <taxon>Pseudonocardiaceae</taxon>
        <taxon>Saccharopolyspora</taxon>
    </lineage>
</organism>
<name>A0A929BCM4_9PSEU</name>